<keyword evidence="1" id="KW-0560">Oxidoreductase</keyword>
<evidence type="ECO:0000313" key="5">
    <source>
        <dbReference type="Proteomes" id="UP000781932"/>
    </source>
</evidence>
<reference evidence="4" key="2">
    <citation type="submission" date="2020-11" db="EMBL/GenBank/DDBJ databases">
        <title>Whole genome sequencing of Colletotrichum sp.</title>
        <authorList>
            <person name="Li H."/>
        </authorList>
    </citation>
    <scope>NUCLEOTIDE SEQUENCE</scope>
    <source>
        <strain evidence="4">CkLH20</strain>
    </source>
</reference>
<dbReference type="SUPFAM" id="SSF51735">
    <property type="entry name" value="NAD(P)-binding Rossmann-fold domains"/>
    <property type="match status" value="1"/>
</dbReference>
<name>A0A9P6HZE7_9PEZI</name>
<evidence type="ECO:0000313" key="4">
    <source>
        <dbReference type="EMBL" id="KAF9871976.1"/>
    </source>
</evidence>
<dbReference type="RefSeq" id="XP_038741437.1">
    <property type="nucleotide sequence ID" value="XM_038893322.1"/>
</dbReference>
<dbReference type="Proteomes" id="UP000781932">
    <property type="component" value="Unassembled WGS sequence"/>
</dbReference>
<dbReference type="GO" id="GO:0016616">
    <property type="term" value="F:oxidoreductase activity, acting on the CH-OH group of donors, NAD or NADP as acceptor"/>
    <property type="evidence" value="ECO:0007669"/>
    <property type="project" value="TreeGrafter"/>
</dbReference>
<dbReference type="Pfam" id="PF01370">
    <property type="entry name" value="Epimerase"/>
    <property type="match status" value="1"/>
</dbReference>
<dbReference type="InterPro" id="IPR036291">
    <property type="entry name" value="NAD(P)-bd_dom_sf"/>
</dbReference>
<reference evidence="4" key="1">
    <citation type="submission" date="2020-03" db="EMBL/GenBank/DDBJ databases">
        <authorList>
            <person name="He L."/>
        </authorList>
    </citation>
    <scope>NUCLEOTIDE SEQUENCE</scope>
    <source>
        <strain evidence="4">CkLH20</strain>
    </source>
</reference>
<protein>
    <recommendedName>
        <fullName evidence="3">NAD-dependent epimerase/dehydratase domain-containing protein</fullName>
    </recommendedName>
</protein>
<dbReference type="AlphaFoldDB" id="A0A9P6HZE7"/>
<organism evidence="4 5">
    <name type="scientific">Colletotrichum karsti</name>
    <dbReference type="NCBI Taxonomy" id="1095194"/>
    <lineage>
        <taxon>Eukaryota</taxon>
        <taxon>Fungi</taxon>
        <taxon>Dikarya</taxon>
        <taxon>Ascomycota</taxon>
        <taxon>Pezizomycotina</taxon>
        <taxon>Sordariomycetes</taxon>
        <taxon>Hypocreomycetidae</taxon>
        <taxon>Glomerellales</taxon>
        <taxon>Glomerellaceae</taxon>
        <taxon>Colletotrichum</taxon>
        <taxon>Colletotrichum boninense species complex</taxon>
    </lineage>
</organism>
<dbReference type="FunFam" id="3.40.50.720:FF:000191">
    <property type="entry name" value="Methylglyoxal reductase (NADPH-dependent)"/>
    <property type="match status" value="1"/>
</dbReference>
<dbReference type="PANTHER" id="PTHR10366:SF564">
    <property type="entry name" value="STEROL-4-ALPHA-CARBOXYLATE 3-DEHYDROGENASE, DECARBOXYLATING"/>
    <property type="match status" value="1"/>
</dbReference>
<evidence type="ECO:0000259" key="3">
    <source>
        <dbReference type="Pfam" id="PF01370"/>
    </source>
</evidence>
<keyword evidence="5" id="KW-1185">Reference proteome</keyword>
<dbReference type="CDD" id="cd05227">
    <property type="entry name" value="AR_SDR_e"/>
    <property type="match status" value="1"/>
</dbReference>
<dbReference type="InterPro" id="IPR001509">
    <property type="entry name" value="Epimerase_deHydtase"/>
</dbReference>
<dbReference type="GeneID" id="62166396"/>
<dbReference type="EMBL" id="JAATWM020000041">
    <property type="protein sequence ID" value="KAF9871976.1"/>
    <property type="molecule type" value="Genomic_DNA"/>
</dbReference>
<dbReference type="OrthoDB" id="2735536at2759"/>
<dbReference type="Gene3D" id="3.40.50.720">
    <property type="entry name" value="NAD(P)-binding Rossmann-like Domain"/>
    <property type="match status" value="1"/>
</dbReference>
<sequence length="376" mass="40147">MPHDANAYIVSSSIPLVNPRPNPFNASASVLSARLDMAKVLVTGGTGFVAGHVIDVLLQRGYSVLTTVRSEEKAEAIHASFRSVPRSRLETVIVPDIAANGALAALGSHGLEAVLHVASPFHYNVKDPKKDLIDPAVLGTSGVLKAIKESCPDVKRVVVTSSFAAILNPRLAAEGTEKTYTEEDWSPLTIEDAYSSPTNAYVVSKLMAEKAAWDFVEKEKPGFTISTINPPMIYGPVILPPKSLASVNTSNQTLAGLITGKHKDGLPPTTLPLWVDVRDVALAHVKAIETDAAAGKRFFVTAGFYSNAEMGKIVWSKFPELRDRLPALSDMGGAPSPVLKSFGFDTSRSENVLGLTWTPYAKTVVDSVKSLASLAE</sequence>
<feature type="domain" description="NAD-dependent epimerase/dehydratase" evidence="3">
    <location>
        <begin position="40"/>
        <end position="293"/>
    </location>
</feature>
<accession>A0A9P6HZE7</accession>
<evidence type="ECO:0000256" key="1">
    <source>
        <dbReference type="ARBA" id="ARBA00023002"/>
    </source>
</evidence>
<dbReference type="PANTHER" id="PTHR10366">
    <property type="entry name" value="NAD DEPENDENT EPIMERASE/DEHYDRATASE"/>
    <property type="match status" value="1"/>
</dbReference>
<evidence type="ECO:0000256" key="2">
    <source>
        <dbReference type="ARBA" id="ARBA00023445"/>
    </source>
</evidence>
<gene>
    <name evidence="4" type="ORF">CkaCkLH20_10608</name>
</gene>
<comment type="similarity">
    <text evidence="2">Belongs to the NAD(P)-dependent epimerase/dehydratase family. Dihydroflavonol-4-reductase subfamily.</text>
</comment>
<dbReference type="InterPro" id="IPR050425">
    <property type="entry name" value="NAD(P)_dehydrat-like"/>
</dbReference>
<proteinExistence type="inferred from homology"/>
<comment type="caution">
    <text evidence="4">The sequence shown here is derived from an EMBL/GenBank/DDBJ whole genome shotgun (WGS) entry which is preliminary data.</text>
</comment>